<dbReference type="RefSeq" id="WP_007475112.1">
    <property type="nucleotide sequence ID" value="NZ_ABCJ01000007.1"/>
</dbReference>
<dbReference type="Proteomes" id="UP000003288">
    <property type="component" value="Unassembled WGS sequence"/>
</dbReference>
<name>A0AAI9AGP5_9BACT</name>
<gene>
    <name evidence="1" type="ORF">CMTB2_06401</name>
</gene>
<reference evidence="1 2" key="1">
    <citation type="journal article" date="2011" name="Stand. Genomic Sci.">
        <title>Draft genome sequence of Caminibacter mediatlanticus strain TB-2, an epsilonproteobacterium isolated from a deep-sea hydrothermal vent.</title>
        <authorList>
            <person name="Giovannelli D."/>
            <person name="Ferriera S."/>
            <person name="Johnson J."/>
            <person name="Kravitz S."/>
            <person name="Perez-Rodriguez I."/>
            <person name="Ricci J."/>
            <person name="O'Brien C."/>
            <person name="Voordeckers J.W."/>
            <person name="Bini E."/>
            <person name="Vetriani C."/>
        </authorList>
    </citation>
    <scope>NUCLEOTIDE SEQUENCE [LARGE SCALE GENOMIC DNA]</scope>
    <source>
        <strain evidence="1 2">TB-2</strain>
    </source>
</reference>
<evidence type="ECO:0008006" key="3">
    <source>
        <dbReference type="Google" id="ProtNLM"/>
    </source>
</evidence>
<accession>A0AAI9AGP5</accession>
<evidence type="ECO:0000313" key="1">
    <source>
        <dbReference type="EMBL" id="EDM23307.1"/>
    </source>
</evidence>
<protein>
    <recommendedName>
        <fullName evidence="3">Periplasmic protein</fullName>
    </recommendedName>
</protein>
<comment type="caution">
    <text evidence="1">The sequence shown here is derived from an EMBL/GenBank/DDBJ whole genome shotgun (WGS) entry which is preliminary data.</text>
</comment>
<evidence type="ECO:0000313" key="2">
    <source>
        <dbReference type="Proteomes" id="UP000003288"/>
    </source>
</evidence>
<dbReference type="EMBL" id="ABCJ01000007">
    <property type="protein sequence ID" value="EDM23307.1"/>
    <property type="molecule type" value="Genomic_DNA"/>
</dbReference>
<proteinExistence type="predicted"/>
<dbReference type="AlphaFoldDB" id="A0AAI9AGP5"/>
<organism evidence="1 2">
    <name type="scientific">Caminibacter mediatlanticus TB-2</name>
    <dbReference type="NCBI Taxonomy" id="391592"/>
    <lineage>
        <taxon>Bacteria</taxon>
        <taxon>Pseudomonadati</taxon>
        <taxon>Campylobacterota</taxon>
        <taxon>Epsilonproteobacteria</taxon>
        <taxon>Nautiliales</taxon>
        <taxon>Nautiliaceae</taxon>
        <taxon>Caminibacter</taxon>
    </lineage>
</organism>
<sequence length="260" mass="30967">MKKLVIFFLVLTFAFAKYENLIINLIGDKTYIQYKGLIQTLIKDNNVSSIEDVITILKENGLIELFFEKPKNIHPTFIFVNNNPIFNTKTLYNTLNNLGYYYFYPIKINKKNNIYKITLEMQSNHYIDPLNFIKEIKNYGCNVTNIKKTQNYTYYIDCQNEYINAPLITQKTQNFLNIKGEYWFNTNNFKKALIKTSKYDNFHPYIAFYDKNLNLLNIITNNNLQRQIIINIPKQCLYIKIRDNFTKENIKRGIFIKGLE</sequence>